<keyword evidence="3" id="KW-1185">Reference proteome</keyword>
<comment type="caution">
    <text evidence="2">The sequence shown here is derived from an EMBL/GenBank/DDBJ whole genome shotgun (WGS) entry which is preliminary data.</text>
</comment>
<keyword evidence="1" id="KW-0472">Membrane</keyword>
<reference evidence="2 3" key="1">
    <citation type="submission" date="2023-12" db="EMBL/GenBank/DDBJ databases">
        <title>A high-quality genome assembly for Dillenia turbinata (Dilleniales).</title>
        <authorList>
            <person name="Chanderbali A."/>
        </authorList>
    </citation>
    <scope>NUCLEOTIDE SEQUENCE [LARGE SCALE GENOMIC DNA]</scope>
    <source>
        <strain evidence="2">LSX21</strain>
        <tissue evidence="2">Leaf</tissue>
    </source>
</reference>
<proteinExistence type="predicted"/>
<organism evidence="2 3">
    <name type="scientific">Dillenia turbinata</name>
    <dbReference type="NCBI Taxonomy" id="194707"/>
    <lineage>
        <taxon>Eukaryota</taxon>
        <taxon>Viridiplantae</taxon>
        <taxon>Streptophyta</taxon>
        <taxon>Embryophyta</taxon>
        <taxon>Tracheophyta</taxon>
        <taxon>Spermatophyta</taxon>
        <taxon>Magnoliopsida</taxon>
        <taxon>eudicotyledons</taxon>
        <taxon>Gunneridae</taxon>
        <taxon>Pentapetalae</taxon>
        <taxon>Dilleniales</taxon>
        <taxon>Dilleniaceae</taxon>
        <taxon>Dillenia</taxon>
    </lineage>
</organism>
<protein>
    <submittedName>
        <fullName evidence="2">Uncharacterized protein</fullName>
    </submittedName>
</protein>
<keyword evidence="1" id="KW-0812">Transmembrane</keyword>
<dbReference type="AlphaFoldDB" id="A0AAN8VDQ0"/>
<sequence length="172" mass="19539">MKCEIANVTDGDVFELKARRFPANIVSREPACLHPGDRKKFAAKEFDKTQSNPEVHEVIMIFCDSRCINFYLTHQHLRSYSRISLDTAANGAAVVRGFRAPDFHVPFRNFWRWITFQGVEINNLDEEIIYAEVLLHKPFGVSQALKEQLCLSGLVSVALVAVCLVLDFLVLL</sequence>
<dbReference type="EMBL" id="JBAMMX010000014">
    <property type="protein sequence ID" value="KAK6927397.1"/>
    <property type="molecule type" value="Genomic_DNA"/>
</dbReference>
<gene>
    <name evidence="2" type="ORF">RJ641_005988</name>
</gene>
<name>A0AAN8VDQ0_9MAGN</name>
<accession>A0AAN8VDQ0</accession>
<feature type="transmembrane region" description="Helical" evidence="1">
    <location>
        <begin position="149"/>
        <end position="171"/>
    </location>
</feature>
<evidence type="ECO:0000313" key="3">
    <source>
        <dbReference type="Proteomes" id="UP001370490"/>
    </source>
</evidence>
<dbReference type="Proteomes" id="UP001370490">
    <property type="component" value="Unassembled WGS sequence"/>
</dbReference>
<evidence type="ECO:0000313" key="2">
    <source>
        <dbReference type="EMBL" id="KAK6927397.1"/>
    </source>
</evidence>
<keyword evidence="1" id="KW-1133">Transmembrane helix</keyword>
<evidence type="ECO:0000256" key="1">
    <source>
        <dbReference type="SAM" id="Phobius"/>
    </source>
</evidence>